<comment type="caution">
    <text evidence="1">The sequence shown here is derived from an EMBL/GenBank/DDBJ whole genome shotgun (WGS) entry which is preliminary data.</text>
</comment>
<evidence type="ECO:0000313" key="1">
    <source>
        <dbReference type="EMBL" id="GHF33306.1"/>
    </source>
</evidence>
<name>A0A8J3M6Z4_9RHOB</name>
<reference evidence="1" key="2">
    <citation type="submission" date="2020-09" db="EMBL/GenBank/DDBJ databases">
        <authorList>
            <person name="Sun Q."/>
            <person name="Kim S."/>
        </authorList>
    </citation>
    <scope>NUCLEOTIDE SEQUENCE</scope>
    <source>
        <strain evidence="1">KCTC 42650</strain>
    </source>
</reference>
<proteinExistence type="predicted"/>
<dbReference type="AlphaFoldDB" id="A0A8J3M6Z4"/>
<dbReference type="Proteomes" id="UP000626220">
    <property type="component" value="Unassembled WGS sequence"/>
</dbReference>
<keyword evidence="2" id="KW-1185">Reference proteome</keyword>
<evidence type="ECO:0000313" key="2">
    <source>
        <dbReference type="Proteomes" id="UP000626220"/>
    </source>
</evidence>
<gene>
    <name evidence="1" type="ORF">GCM10017056_00900</name>
</gene>
<dbReference type="EMBL" id="BNCJ01000001">
    <property type="protein sequence ID" value="GHF33306.1"/>
    <property type="molecule type" value="Genomic_DNA"/>
</dbReference>
<sequence>MADPIATAGITAQACRIMEKTPVSSLADGGDLAASLDNQYLPSINFCLAEYDWSFARKLTVLPPLSALPAGVFADPDLPGTFQLPGDCLVLRKVYPNDLAYRQDGTLLRALQTTSLTIRYTAKQTNEAVMPPAFTLLAAYELALRLAPQWVGSRTKREDMATMRGQILVAAQMAERTNASHFRLDGRDDQPDWATEAIL</sequence>
<organism evidence="1 2">
    <name type="scientific">Seohaeicola zhoushanensis</name>
    <dbReference type="NCBI Taxonomy" id="1569283"/>
    <lineage>
        <taxon>Bacteria</taxon>
        <taxon>Pseudomonadati</taxon>
        <taxon>Pseudomonadota</taxon>
        <taxon>Alphaproteobacteria</taxon>
        <taxon>Rhodobacterales</taxon>
        <taxon>Roseobacteraceae</taxon>
        <taxon>Seohaeicola</taxon>
    </lineage>
</organism>
<accession>A0A8J3M6Z4</accession>
<reference evidence="1" key="1">
    <citation type="journal article" date="2014" name="Int. J. Syst. Evol. Microbiol.">
        <title>Complete genome sequence of Corynebacterium casei LMG S-19264T (=DSM 44701T), isolated from a smear-ripened cheese.</title>
        <authorList>
            <consortium name="US DOE Joint Genome Institute (JGI-PGF)"/>
            <person name="Walter F."/>
            <person name="Albersmeier A."/>
            <person name="Kalinowski J."/>
            <person name="Ruckert C."/>
        </authorList>
    </citation>
    <scope>NUCLEOTIDE SEQUENCE</scope>
    <source>
        <strain evidence="1">KCTC 42650</strain>
    </source>
</reference>
<dbReference type="RefSeq" id="WP_189678060.1">
    <property type="nucleotide sequence ID" value="NZ_BNCJ01000001.1"/>
</dbReference>
<protein>
    <submittedName>
        <fullName evidence="1">Uncharacterized protein</fullName>
    </submittedName>
</protein>